<dbReference type="GO" id="GO:0003677">
    <property type="term" value="F:DNA binding"/>
    <property type="evidence" value="ECO:0007669"/>
    <property type="project" value="UniProtKB-KW"/>
</dbReference>
<accession>A0A3S4AP57</accession>
<dbReference type="GO" id="GO:0003700">
    <property type="term" value="F:DNA-binding transcription factor activity"/>
    <property type="evidence" value="ECO:0007669"/>
    <property type="project" value="TreeGrafter"/>
</dbReference>
<dbReference type="Gene3D" id="3.30.450.40">
    <property type="match status" value="1"/>
</dbReference>
<dbReference type="AlphaFoldDB" id="A0A3S4AP57"/>
<dbReference type="SUPFAM" id="SSF55781">
    <property type="entry name" value="GAF domain-like"/>
    <property type="match status" value="1"/>
</dbReference>
<protein>
    <submittedName>
        <fullName evidence="6">IclR family transcriptional regulator</fullName>
    </submittedName>
</protein>
<dbReference type="PROSITE" id="PS51077">
    <property type="entry name" value="HTH_ICLR"/>
    <property type="match status" value="1"/>
</dbReference>
<organism evidence="6 7">
    <name type="scientific">Labedella populi</name>
    <dbReference type="NCBI Taxonomy" id="2498850"/>
    <lineage>
        <taxon>Bacteria</taxon>
        <taxon>Bacillati</taxon>
        <taxon>Actinomycetota</taxon>
        <taxon>Actinomycetes</taxon>
        <taxon>Micrococcales</taxon>
        <taxon>Microbacteriaceae</taxon>
        <taxon>Labedella</taxon>
    </lineage>
</organism>
<dbReference type="Gene3D" id="1.10.10.10">
    <property type="entry name" value="Winged helix-like DNA-binding domain superfamily/Winged helix DNA-binding domain"/>
    <property type="match status" value="1"/>
</dbReference>
<keyword evidence="2" id="KW-0238">DNA-binding</keyword>
<feature type="domain" description="IclR-ED" evidence="5">
    <location>
        <begin position="62"/>
        <end position="245"/>
    </location>
</feature>
<dbReference type="Proteomes" id="UP000288603">
    <property type="component" value="Unassembled WGS sequence"/>
</dbReference>
<keyword evidence="7" id="KW-1185">Reference proteome</keyword>
<name>A0A3S4AP57_9MICO</name>
<gene>
    <name evidence="6" type="ORF">ELQ92_06535</name>
</gene>
<proteinExistence type="predicted"/>
<dbReference type="EMBL" id="RZNC01000002">
    <property type="protein sequence ID" value="RWZ64420.1"/>
    <property type="molecule type" value="Genomic_DNA"/>
</dbReference>
<evidence type="ECO:0000256" key="3">
    <source>
        <dbReference type="ARBA" id="ARBA00023163"/>
    </source>
</evidence>
<dbReference type="PANTHER" id="PTHR30136">
    <property type="entry name" value="HELIX-TURN-HELIX TRANSCRIPTIONAL REGULATOR, ICLR FAMILY"/>
    <property type="match status" value="1"/>
</dbReference>
<feature type="domain" description="HTH iclR-type" evidence="4">
    <location>
        <begin position="2"/>
        <end position="61"/>
    </location>
</feature>
<dbReference type="InterPro" id="IPR036390">
    <property type="entry name" value="WH_DNA-bd_sf"/>
</dbReference>
<dbReference type="InterPro" id="IPR036388">
    <property type="entry name" value="WH-like_DNA-bd_sf"/>
</dbReference>
<sequence>MSQSLERSLDALDLVAEGCGSLDELAARLEVHKTTVLRLLRVLEARGYVTRDSQHRYRIGPTLYRFSHNAPETDDVREAAAPHMRALARQIGQTVHLAEYRDGVVTYVDKVDSGHKLRMYSRVGLPAPLHATAVAKVLLGDIDDDERRHVLGAHDFTAYTGRTVRERQTLEAAIAEAAERGWAVDHEEHETFMNCIAAPVRAADGRIAAAMSVSVPNILLSYDEVLGLLPELLDTVAAVSADLGFHSPQTFIPPTPDESETV</sequence>
<dbReference type="Pfam" id="PF09339">
    <property type="entry name" value="HTH_IclR"/>
    <property type="match status" value="1"/>
</dbReference>
<dbReference type="InterPro" id="IPR014757">
    <property type="entry name" value="Tscrpt_reg_IclR_C"/>
</dbReference>
<evidence type="ECO:0000313" key="6">
    <source>
        <dbReference type="EMBL" id="RWZ64420.1"/>
    </source>
</evidence>
<evidence type="ECO:0000313" key="7">
    <source>
        <dbReference type="Proteomes" id="UP000288603"/>
    </source>
</evidence>
<reference evidence="6 7" key="1">
    <citation type="submission" date="2018-12" db="EMBL/GenBank/DDBJ databases">
        <authorList>
            <person name="Li F."/>
        </authorList>
    </citation>
    <scope>NUCLEOTIDE SEQUENCE [LARGE SCALE GENOMIC DNA]</scope>
    <source>
        <strain evidence="6 7">8H24J-4-2</strain>
    </source>
</reference>
<evidence type="ECO:0000259" key="4">
    <source>
        <dbReference type="PROSITE" id="PS51077"/>
    </source>
</evidence>
<dbReference type="OrthoDB" id="4068713at2"/>
<dbReference type="PANTHER" id="PTHR30136:SF24">
    <property type="entry name" value="HTH-TYPE TRANSCRIPTIONAL REPRESSOR ALLR"/>
    <property type="match status" value="1"/>
</dbReference>
<dbReference type="SUPFAM" id="SSF46785">
    <property type="entry name" value="Winged helix' DNA-binding domain"/>
    <property type="match status" value="1"/>
</dbReference>
<dbReference type="SMART" id="SM00346">
    <property type="entry name" value="HTH_ICLR"/>
    <property type="match status" value="1"/>
</dbReference>
<comment type="caution">
    <text evidence="6">The sequence shown here is derived from an EMBL/GenBank/DDBJ whole genome shotgun (WGS) entry which is preliminary data.</text>
</comment>
<evidence type="ECO:0000256" key="1">
    <source>
        <dbReference type="ARBA" id="ARBA00023015"/>
    </source>
</evidence>
<keyword evidence="1" id="KW-0805">Transcription regulation</keyword>
<dbReference type="InterPro" id="IPR050707">
    <property type="entry name" value="HTH_MetabolicPath_Reg"/>
</dbReference>
<dbReference type="InterPro" id="IPR029016">
    <property type="entry name" value="GAF-like_dom_sf"/>
</dbReference>
<dbReference type="InterPro" id="IPR005471">
    <property type="entry name" value="Tscrpt_reg_IclR_N"/>
</dbReference>
<evidence type="ECO:0000259" key="5">
    <source>
        <dbReference type="PROSITE" id="PS51078"/>
    </source>
</evidence>
<dbReference type="RefSeq" id="WP_128498200.1">
    <property type="nucleotide sequence ID" value="NZ_RZNC01000002.1"/>
</dbReference>
<dbReference type="PROSITE" id="PS51078">
    <property type="entry name" value="ICLR_ED"/>
    <property type="match status" value="1"/>
</dbReference>
<evidence type="ECO:0000256" key="2">
    <source>
        <dbReference type="ARBA" id="ARBA00023125"/>
    </source>
</evidence>
<keyword evidence="3" id="KW-0804">Transcription</keyword>
<dbReference type="Pfam" id="PF01614">
    <property type="entry name" value="IclR_C"/>
    <property type="match status" value="1"/>
</dbReference>
<dbReference type="GO" id="GO:0045892">
    <property type="term" value="P:negative regulation of DNA-templated transcription"/>
    <property type="evidence" value="ECO:0007669"/>
    <property type="project" value="TreeGrafter"/>
</dbReference>